<evidence type="ECO:0000256" key="1">
    <source>
        <dbReference type="ARBA" id="ARBA00008894"/>
    </source>
</evidence>
<dbReference type="Proteomes" id="UP000231279">
    <property type="component" value="Unassembled WGS sequence"/>
</dbReference>
<evidence type="ECO:0000256" key="5">
    <source>
        <dbReference type="ARBA" id="ARBA00022821"/>
    </source>
</evidence>
<dbReference type="SUPFAM" id="SSF52540">
    <property type="entry name" value="P-loop containing nucleoside triphosphate hydrolases"/>
    <property type="match status" value="1"/>
</dbReference>
<evidence type="ECO:0000256" key="2">
    <source>
        <dbReference type="ARBA" id="ARBA00022614"/>
    </source>
</evidence>
<feature type="domain" description="NB-ARC" evidence="7">
    <location>
        <begin position="168"/>
        <end position="349"/>
    </location>
</feature>
<accession>A0A2G9HK16</accession>
<dbReference type="InterPro" id="IPR055414">
    <property type="entry name" value="LRR_R13L4/SHOC2-like"/>
</dbReference>
<feature type="domain" description="Disease resistance protein winged helix" evidence="9">
    <location>
        <begin position="433"/>
        <end position="501"/>
    </location>
</feature>
<dbReference type="InterPro" id="IPR002182">
    <property type="entry name" value="NB-ARC"/>
</dbReference>
<dbReference type="InterPro" id="IPR044974">
    <property type="entry name" value="Disease_R_plants"/>
</dbReference>
<dbReference type="InterPro" id="IPR042197">
    <property type="entry name" value="Apaf_helical"/>
</dbReference>
<dbReference type="Pfam" id="PF23598">
    <property type="entry name" value="LRR_14"/>
    <property type="match status" value="1"/>
</dbReference>
<dbReference type="Gene3D" id="1.20.5.4130">
    <property type="match status" value="1"/>
</dbReference>
<dbReference type="CDD" id="cd14798">
    <property type="entry name" value="RX-CC_like"/>
    <property type="match status" value="1"/>
</dbReference>
<dbReference type="InterPro" id="IPR032675">
    <property type="entry name" value="LRR_dom_sf"/>
</dbReference>
<evidence type="ECO:0000259" key="7">
    <source>
        <dbReference type="Pfam" id="PF00931"/>
    </source>
</evidence>
<evidence type="ECO:0000256" key="4">
    <source>
        <dbReference type="ARBA" id="ARBA00022741"/>
    </source>
</evidence>
<dbReference type="Gene3D" id="1.10.8.430">
    <property type="entry name" value="Helical domain of apoptotic protease-activating factors"/>
    <property type="match status" value="1"/>
</dbReference>
<dbReference type="PANTHER" id="PTHR23155">
    <property type="entry name" value="DISEASE RESISTANCE PROTEIN RP"/>
    <property type="match status" value="1"/>
</dbReference>
<dbReference type="SUPFAM" id="SSF52058">
    <property type="entry name" value="L domain-like"/>
    <property type="match status" value="1"/>
</dbReference>
<comment type="caution">
    <text evidence="11">The sequence shown here is derived from an EMBL/GenBank/DDBJ whole genome shotgun (WGS) entry which is preliminary data.</text>
</comment>
<dbReference type="InterPro" id="IPR041118">
    <property type="entry name" value="Rx_N"/>
</dbReference>
<dbReference type="STRING" id="429701.A0A2G9HK16"/>
<evidence type="ECO:0000256" key="6">
    <source>
        <dbReference type="ARBA" id="ARBA00022840"/>
    </source>
</evidence>
<dbReference type="Gene3D" id="3.80.10.10">
    <property type="entry name" value="Ribonuclease Inhibitor"/>
    <property type="match status" value="1"/>
</dbReference>
<dbReference type="FunFam" id="3.40.50.300:FF:001091">
    <property type="entry name" value="Probable disease resistance protein At1g61300"/>
    <property type="match status" value="1"/>
</dbReference>
<dbReference type="InterPro" id="IPR058922">
    <property type="entry name" value="WHD_DRP"/>
</dbReference>
<dbReference type="EMBL" id="NKXS01001588">
    <property type="protein sequence ID" value="PIN17867.1"/>
    <property type="molecule type" value="Genomic_DNA"/>
</dbReference>
<dbReference type="InterPro" id="IPR038005">
    <property type="entry name" value="RX-like_CC"/>
</dbReference>
<keyword evidence="5" id="KW-0611">Plant defense</keyword>
<sequence>MAESAVSFLFGQLSVWLQEEQKLLVGFKEEVELIHGEIGQMRAFLKVADTKEERDPQLKEWVRQVREIAYDAEDVLERYMLQFAHHDTHGFRGYLKKIYAPLKNLKARRQIASEIKAIRLKLENASKRQQTFSDTYPVMNQGSSSTSARYDGRGDALLLEEVDVIGIEKPKELLLTWLSSINSGLKVISVVGMAGLGKTTLVKKVFDDASVKMKFDHHAWITVSESFNVENLLQNMIKRLLKDVKQPPPQGLEAMMADDMREFIYNFLQNKNYIIVLDDIWKIDAWEAVRYAFPRRTTHGRGCIIITTRISSIADASCSESNGHVYKLEPLPEEKSRELFYKKAFPTDSCPPDLEEISESILNRCEGLPLAIVVIGSLLATKNNKIEEWEMFYRSVGSELEGDHLKRISILLSLSFYDLPYYLKACFLYLSNFPKDQLIQKGRVIRLWTAEGFVEAKQGKIMEEIAEGYMNELLNRSLIQVSETFDDGRPRNFRIHDLLREYIIPKAREQNMAAIESQGEIQWPKSIRHLALDGFSNPTKQIYKGKNLRSLLFFGPGDSEWGPILYEVMRGDCRMLKVLELRGAPIDALPGEVFKLYHLKYLGLRDTRVKIIPKSIGNLGKLETLDLKRCGVTELPIEILQLQRLRNLLLYRCVYNHGYLECVQGFKAPYEIGRLLCLKKLCFIDVADAGSGRIKTVREVGKLTQLNRLGITKLRREDGKELCSSLEKLTNLRELLILSLEEGELIDLEYHLSPSTFPFLRGLFLQGRLEKIPRWIGSLNTLTRLFLKWSMLREDSLECIQGLPNLQTLNLNSASYEGLELCFKAGGFQRLHKLYLARLGGLRWVRVEKGSMPILHSMDVWDCKSLVEMPEGIEHLKNLKHVEFNDMAEEFVERLIDEKRNGGDQWRLAHVPLVVVDNCVNGEWRRVQL</sequence>
<evidence type="ECO:0000256" key="3">
    <source>
        <dbReference type="ARBA" id="ARBA00022737"/>
    </source>
</evidence>
<dbReference type="Pfam" id="PF18052">
    <property type="entry name" value="Rx_N"/>
    <property type="match status" value="1"/>
</dbReference>
<dbReference type="InterPro" id="IPR036388">
    <property type="entry name" value="WH-like_DNA-bd_sf"/>
</dbReference>
<keyword evidence="3" id="KW-0677">Repeat</keyword>
<proteinExistence type="inferred from homology"/>
<protein>
    <submittedName>
        <fullName evidence="11">Apoptotic ATPase</fullName>
    </submittedName>
</protein>
<feature type="domain" description="Disease resistance R13L4/SHOC-2-like LRR" evidence="10">
    <location>
        <begin position="548"/>
        <end position="885"/>
    </location>
</feature>
<reference evidence="12" key="1">
    <citation type="journal article" date="2018" name="Gigascience">
        <title>Genome assembly of the Pink Ipe (Handroanthus impetiginosus, Bignoniaceae), a highly valued, ecologically keystone Neotropical timber forest tree.</title>
        <authorList>
            <person name="Silva-Junior O.B."/>
            <person name="Grattapaglia D."/>
            <person name="Novaes E."/>
            <person name="Collevatti R.G."/>
        </authorList>
    </citation>
    <scope>NUCLEOTIDE SEQUENCE [LARGE SCALE GENOMIC DNA]</scope>
    <source>
        <strain evidence="12">cv. UFG-1</strain>
    </source>
</reference>
<dbReference type="Gene3D" id="3.40.50.300">
    <property type="entry name" value="P-loop containing nucleotide triphosphate hydrolases"/>
    <property type="match status" value="1"/>
</dbReference>
<evidence type="ECO:0000259" key="8">
    <source>
        <dbReference type="Pfam" id="PF18052"/>
    </source>
</evidence>
<feature type="domain" description="Disease resistance N-terminal" evidence="8">
    <location>
        <begin position="5"/>
        <end position="89"/>
    </location>
</feature>
<dbReference type="GO" id="GO:0098542">
    <property type="term" value="P:defense response to other organism"/>
    <property type="evidence" value="ECO:0007669"/>
    <property type="project" value="TreeGrafter"/>
</dbReference>
<dbReference type="FunFam" id="1.10.10.10:FF:000322">
    <property type="entry name" value="Probable disease resistance protein At1g63360"/>
    <property type="match status" value="1"/>
</dbReference>
<evidence type="ECO:0000313" key="11">
    <source>
        <dbReference type="EMBL" id="PIN17867.1"/>
    </source>
</evidence>
<comment type="similarity">
    <text evidence="1">Belongs to the disease resistance NB-LRR family.</text>
</comment>
<dbReference type="Pfam" id="PF23559">
    <property type="entry name" value="WHD_DRP"/>
    <property type="match status" value="1"/>
</dbReference>
<gene>
    <name evidence="11" type="ORF">CDL12_09468</name>
</gene>
<keyword evidence="6" id="KW-0067">ATP-binding</keyword>
<organism evidence="11 12">
    <name type="scientific">Handroanthus impetiginosus</name>
    <dbReference type="NCBI Taxonomy" id="429701"/>
    <lineage>
        <taxon>Eukaryota</taxon>
        <taxon>Viridiplantae</taxon>
        <taxon>Streptophyta</taxon>
        <taxon>Embryophyta</taxon>
        <taxon>Tracheophyta</taxon>
        <taxon>Spermatophyta</taxon>
        <taxon>Magnoliopsida</taxon>
        <taxon>eudicotyledons</taxon>
        <taxon>Gunneridae</taxon>
        <taxon>Pentapetalae</taxon>
        <taxon>asterids</taxon>
        <taxon>lamiids</taxon>
        <taxon>Lamiales</taxon>
        <taxon>Bignoniaceae</taxon>
        <taxon>Crescentiina</taxon>
        <taxon>Tabebuia alliance</taxon>
        <taxon>Handroanthus</taxon>
    </lineage>
</organism>
<dbReference type="InterPro" id="IPR027417">
    <property type="entry name" value="P-loop_NTPase"/>
</dbReference>
<dbReference type="GO" id="GO:0043531">
    <property type="term" value="F:ADP binding"/>
    <property type="evidence" value="ECO:0007669"/>
    <property type="project" value="InterPro"/>
</dbReference>
<dbReference type="AlphaFoldDB" id="A0A2G9HK16"/>
<name>A0A2G9HK16_9LAMI</name>
<keyword evidence="2" id="KW-0433">Leucine-rich repeat</keyword>
<dbReference type="PANTHER" id="PTHR23155:SF1205">
    <property type="entry name" value="DISEASE RESISTANCE PROTEIN RPM1"/>
    <property type="match status" value="1"/>
</dbReference>
<dbReference type="PRINTS" id="PR00364">
    <property type="entry name" value="DISEASERSIST"/>
</dbReference>
<keyword evidence="4" id="KW-0547">Nucleotide-binding</keyword>
<keyword evidence="12" id="KW-1185">Reference proteome</keyword>
<dbReference type="OrthoDB" id="690341at2759"/>
<dbReference type="GO" id="GO:0051607">
    <property type="term" value="P:defense response to virus"/>
    <property type="evidence" value="ECO:0007669"/>
    <property type="project" value="UniProtKB-ARBA"/>
</dbReference>
<dbReference type="Pfam" id="PF00931">
    <property type="entry name" value="NB-ARC"/>
    <property type="match status" value="1"/>
</dbReference>
<dbReference type="GO" id="GO:0005524">
    <property type="term" value="F:ATP binding"/>
    <property type="evidence" value="ECO:0007669"/>
    <property type="project" value="UniProtKB-KW"/>
</dbReference>
<dbReference type="Gene3D" id="1.10.10.10">
    <property type="entry name" value="Winged helix-like DNA-binding domain superfamily/Winged helix DNA-binding domain"/>
    <property type="match status" value="1"/>
</dbReference>
<evidence type="ECO:0000259" key="9">
    <source>
        <dbReference type="Pfam" id="PF23559"/>
    </source>
</evidence>
<evidence type="ECO:0000313" key="12">
    <source>
        <dbReference type="Proteomes" id="UP000231279"/>
    </source>
</evidence>
<evidence type="ECO:0000259" key="10">
    <source>
        <dbReference type="Pfam" id="PF23598"/>
    </source>
</evidence>